<keyword evidence="1" id="KW-0812">Transmembrane</keyword>
<comment type="caution">
    <text evidence="2">The sequence shown here is derived from an EMBL/GenBank/DDBJ whole genome shotgun (WGS) entry which is preliminary data.</text>
</comment>
<name>A0A8J6KCN4_ELECQ</name>
<evidence type="ECO:0000313" key="2">
    <source>
        <dbReference type="EMBL" id="KAG9489063.1"/>
    </source>
</evidence>
<dbReference type="Proteomes" id="UP000770717">
    <property type="component" value="Unassembled WGS sequence"/>
</dbReference>
<dbReference type="EMBL" id="WNTK01000002">
    <property type="protein sequence ID" value="KAG9489063.1"/>
    <property type="molecule type" value="Genomic_DNA"/>
</dbReference>
<keyword evidence="1" id="KW-0472">Membrane</keyword>
<gene>
    <name evidence="2" type="ORF">GDO78_005200</name>
</gene>
<keyword evidence="1" id="KW-1133">Transmembrane helix</keyword>
<evidence type="ECO:0000256" key="1">
    <source>
        <dbReference type="SAM" id="Phobius"/>
    </source>
</evidence>
<reference evidence="2" key="1">
    <citation type="thesis" date="2020" institute="ProQuest LLC" country="789 East Eisenhower Parkway, Ann Arbor, MI, USA">
        <title>Comparative Genomics and Chromosome Evolution.</title>
        <authorList>
            <person name="Mudd A.B."/>
        </authorList>
    </citation>
    <scope>NUCLEOTIDE SEQUENCE</scope>
    <source>
        <strain evidence="2">HN-11 Male</strain>
        <tissue evidence="2">Kidney and liver</tissue>
    </source>
</reference>
<organism evidence="2 3">
    <name type="scientific">Eleutherodactylus coqui</name>
    <name type="common">Puerto Rican coqui</name>
    <dbReference type="NCBI Taxonomy" id="57060"/>
    <lineage>
        <taxon>Eukaryota</taxon>
        <taxon>Metazoa</taxon>
        <taxon>Chordata</taxon>
        <taxon>Craniata</taxon>
        <taxon>Vertebrata</taxon>
        <taxon>Euteleostomi</taxon>
        <taxon>Amphibia</taxon>
        <taxon>Batrachia</taxon>
        <taxon>Anura</taxon>
        <taxon>Neobatrachia</taxon>
        <taxon>Hyloidea</taxon>
        <taxon>Eleutherodactylidae</taxon>
        <taxon>Eleutherodactylinae</taxon>
        <taxon>Eleutherodactylus</taxon>
        <taxon>Eleutherodactylus</taxon>
    </lineage>
</organism>
<dbReference type="AlphaFoldDB" id="A0A8J6KCN4"/>
<evidence type="ECO:0000313" key="3">
    <source>
        <dbReference type="Proteomes" id="UP000770717"/>
    </source>
</evidence>
<accession>A0A8J6KCN4</accession>
<feature type="transmembrane region" description="Helical" evidence="1">
    <location>
        <begin position="6"/>
        <end position="26"/>
    </location>
</feature>
<sequence length="84" mass="9486">MCVGYFLVFLRFLSALNVILFVKGGGSAMDTRHKRLYQIEDGSSPTGALDLQVSSSYRLGWEHYGRCFKLLGFILIYNSLPPCF</sequence>
<proteinExistence type="predicted"/>
<protein>
    <submittedName>
        <fullName evidence="2">Uncharacterized protein</fullName>
    </submittedName>
</protein>
<keyword evidence="3" id="KW-1185">Reference proteome</keyword>